<feature type="compositionally biased region" description="Low complexity" evidence="1">
    <location>
        <begin position="25"/>
        <end position="43"/>
    </location>
</feature>
<evidence type="ECO:0000256" key="1">
    <source>
        <dbReference type="SAM" id="MobiDB-lite"/>
    </source>
</evidence>
<accession>A0A7S2IJQ9</accession>
<feature type="region of interest" description="Disordered" evidence="1">
    <location>
        <begin position="25"/>
        <end position="54"/>
    </location>
</feature>
<proteinExistence type="predicted"/>
<dbReference type="AlphaFoldDB" id="A0A7S2IJQ9"/>
<reference evidence="2" key="1">
    <citation type="submission" date="2021-01" db="EMBL/GenBank/DDBJ databases">
        <authorList>
            <person name="Corre E."/>
            <person name="Pelletier E."/>
            <person name="Niang G."/>
            <person name="Scheremetjew M."/>
            <person name="Finn R."/>
            <person name="Kale V."/>
            <person name="Holt S."/>
            <person name="Cochrane G."/>
            <person name="Meng A."/>
            <person name="Brown T."/>
            <person name="Cohen L."/>
        </authorList>
    </citation>
    <scope>NUCLEOTIDE SEQUENCE</scope>
    <source>
        <strain evidence="2">UTEX LB 985</strain>
    </source>
</reference>
<sequence length="204" mass="21284">MQGLAENTLGLGEHVDGEALPTHSAAAATTPTATTPTLTTPPTAGAPPSAPSLHFETRSHSLHASEGRGVGMETVGVSGAASPSPGPPVVMGSPTLMQWVSDGALVPCPEVEARWLRWGLRAARAHDAEVLLALFLLPLVGGRRLLALAGWLMSMIRALIRNLRPLASWVAHGLLVVAAAVRQRWRTERRSATGAIAGVKEKIG</sequence>
<name>A0A7S2IJQ9_9EUKA</name>
<dbReference type="EMBL" id="HBGU01063539">
    <property type="protein sequence ID" value="CAD9521521.1"/>
    <property type="molecule type" value="Transcribed_RNA"/>
</dbReference>
<protein>
    <submittedName>
        <fullName evidence="2">Uncharacterized protein</fullName>
    </submittedName>
</protein>
<gene>
    <name evidence="2" type="ORF">CBRE1094_LOCUS34599</name>
</gene>
<organism evidence="2">
    <name type="scientific">Haptolina brevifila</name>
    <dbReference type="NCBI Taxonomy" id="156173"/>
    <lineage>
        <taxon>Eukaryota</taxon>
        <taxon>Haptista</taxon>
        <taxon>Haptophyta</taxon>
        <taxon>Prymnesiophyceae</taxon>
        <taxon>Prymnesiales</taxon>
        <taxon>Prymnesiaceae</taxon>
        <taxon>Haptolina</taxon>
    </lineage>
</organism>
<evidence type="ECO:0000313" key="2">
    <source>
        <dbReference type="EMBL" id="CAD9521521.1"/>
    </source>
</evidence>